<dbReference type="FunFam" id="3.30.110.60:FF:000003">
    <property type="entry name" value="CRM-domain containing factor CFM3B, chloroplastic"/>
    <property type="match status" value="1"/>
</dbReference>
<dbReference type="GO" id="GO:1990904">
    <property type="term" value="C:ribonucleoprotein complex"/>
    <property type="evidence" value="ECO:0007669"/>
    <property type="project" value="UniProtKB-KW"/>
</dbReference>
<dbReference type="GO" id="GO:0000373">
    <property type="term" value="P:Group II intron splicing"/>
    <property type="evidence" value="ECO:0007669"/>
    <property type="project" value="UniProtKB-ARBA"/>
</dbReference>
<dbReference type="InterPro" id="IPR045278">
    <property type="entry name" value="CRS1/CFM2/CFM3"/>
</dbReference>
<feature type="compositionally biased region" description="Basic and acidic residues" evidence="12">
    <location>
        <begin position="919"/>
        <end position="936"/>
    </location>
</feature>
<keyword evidence="9" id="KW-0687">Ribonucleoprotein</keyword>
<accession>W9SE64</accession>
<evidence type="ECO:0000256" key="8">
    <source>
        <dbReference type="ARBA" id="ARBA00023187"/>
    </source>
</evidence>
<dbReference type="GO" id="GO:0003729">
    <property type="term" value="F:mRNA binding"/>
    <property type="evidence" value="ECO:0007669"/>
    <property type="project" value="InterPro"/>
</dbReference>
<evidence type="ECO:0000256" key="9">
    <source>
        <dbReference type="ARBA" id="ARBA00023274"/>
    </source>
</evidence>
<keyword evidence="6 10" id="KW-0694">RNA-binding</keyword>
<dbReference type="Proteomes" id="UP000030645">
    <property type="component" value="Unassembled WGS sequence"/>
</dbReference>
<evidence type="ECO:0000259" key="13">
    <source>
        <dbReference type="PROSITE" id="PS51295"/>
    </source>
</evidence>
<dbReference type="PROSITE" id="PS51295">
    <property type="entry name" value="CRM"/>
    <property type="match status" value="4"/>
</dbReference>
<evidence type="ECO:0000256" key="11">
    <source>
        <dbReference type="SAM" id="Coils"/>
    </source>
</evidence>
<feature type="compositionally biased region" description="Basic and acidic residues" evidence="12">
    <location>
        <begin position="127"/>
        <end position="156"/>
    </location>
</feature>
<dbReference type="STRING" id="981085.W9SE64"/>
<dbReference type="EMBL" id="KE623253">
    <property type="protein sequence ID" value="EXC45069.1"/>
    <property type="molecule type" value="Genomic_DNA"/>
</dbReference>
<gene>
    <name evidence="14" type="ORF">L484_003490</name>
</gene>
<reference evidence="15" key="1">
    <citation type="submission" date="2013-01" db="EMBL/GenBank/DDBJ databases">
        <title>Draft Genome Sequence of a Mulberry Tree, Morus notabilis C.K. Schneid.</title>
        <authorList>
            <person name="He N."/>
            <person name="Zhao S."/>
        </authorList>
    </citation>
    <scope>NUCLEOTIDE SEQUENCE</scope>
</reference>
<feature type="region of interest" description="Disordered" evidence="12">
    <location>
        <begin position="918"/>
        <end position="943"/>
    </location>
</feature>
<organism evidence="14 15">
    <name type="scientific">Morus notabilis</name>
    <dbReference type="NCBI Taxonomy" id="981085"/>
    <lineage>
        <taxon>Eukaryota</taxon>
        <taxon>Viridiplantae</taxon>
        <taxon>Streptophyta</taxon>
        <taxon>Embryophyta</taxon>
        <taxon>Tracheophyta</taxon>
        <taxon>Spermatophyta</taxon>
        <taxon>Magnoliopsida</taxon>
        <taxon>eudicotyledons</taxon>
        <taxon>Gunneridae</taxon>
        <taxon>Pentapetalae</taxon>
        <taxon>rosids</taxon>
        <taxon>fabids</taxon>
        <taxon>Rosales</taxon>
        <taxon>Moraceae</taxon>
        <taxon>Moreae</taxon>
        <taxon>Morus</taxon>
    </lineage>
</organism>
<feature type="domain" description="CRM" evidence="13">
    <location>
        <begin position="577"/>
        <end position="677"/>
    </location>
</feature>
<dbReference type="PANTHER" id="PTHR31846:SF20">
    <property type="entry name" value="CRM-DOMAIN CONTAINING FACTOR CFM2, CHLOROPLASTIC"/>
    <property type="match status" value="1"/>
</dbReference>
<feature type="region of interest" description="Disordered" evidence="12">
    <location>
        <begin position="755"/>
        <end position="808"/>
    </location>
</feature>
<evidence type="ECO:0000256" key="12">
    <source>
        <dbReference type="SAM" id="MobiDB-lite"/>
    </source>
</evidence>
<name>W9SE64_9ROSA</name>
<keyword evidence="7" id="KW-0809">Transit peptide</keyword>
<keyword evidence="5" id="KW-0677">Repeat</keyword>
<keyword evidence="3" id="KW-0934">Plastid</keyword>
<keyword evidence="2" id="KW-0150">Chloroplast</keyword>
<feature type="region of interest" description="Disordered" evidence="12">
    <location>
        <begin position="104"/>
        <end position="156"/>
    </location>
</feature>
<feature type="domain" description="CRM" evidence="13">
    <location>
        <begin position="163"/>
        <end position="259"/>
    </location>
</feature>
<keyword evidence="15" id="KW-1185">Reference proteome</keyword>
<dbReference type="KEGG" id="mnt:21387025"/>
<evidence type="ECO:0000313" key="14">
    <source>
        <dbReference type="EMBL" id="EXC45069.1"/>
    </source>
</evidence>
<evidence type="ECO:0000256" key="7">
    <source>
        <dbReference type="ARBA" id="ARBA00022946"/>
    </source>
</evidence>
<evidence type="ECO:0000256" key="10">
    <source>
        <dbReference type="PROSITE-ProRule" id="PRU00626"/>
    </source>
</evidence>
<dbReference type="AlphaFoldDB" id="W9SE64"/>
<dbReference type="Pfam" id="PF01985">
    <property type="entry name" value="CRS1_YhbY"/>
    <property type="match status" value="4"/>
</dbReference>
<dbReference type="GO" id="GO:0006397">
    <property type="term" value="P:mRNA processing"/>
    <property type="evidence" value="ECO:0007669"/>
    <property type="project" value="UniProtKB-KW"/>
</dbReference>
<feature type="domain" description="CRM" evidence="13">
    <location>
        <begin position="378"/>
        <end position="475"/>
    </location>
</feature>
<feature type="region of interest" description="Disordered" evidence="12">
    <location>
        <begin position="270"/>
        <end position="296"/>
    </location>
</feature>
<dbReference type="GO" id="GO:0009507">
    <property type="term" value="C:chloroplast"/>
    <property type="evidence" value="ECO:0007669"/>
    <property type="project" value="UniProtKB-SubCell"/>
</dbReference>
<dbReference type="eggNOG" id="KOG1990">
    <property type="taxonomic scope" value="Eukaryota"/>
</dbReference>
<dbReference type="Gene3D" id="3.30.110.60">
    <property type="entry name" value="YhbY-like"/>
    <property type="match status" value="4"/>
</dbReference>
<keyword evidence="11" id="KW-0175">Coiled coil</keyword>
<dbReference type="InterPro" id="IPR035920">
    <property type="entry name" value="YhbY-like_sf"/>
</dbReference>
<evidence type="ECO:0000256" key="5">
    <source>
        <dbReference type="ARBA" id="ARBA00022737"/>
    </source>
</evidence>
<protein>
    <submittedName>
        <fullName evidence="14">Chloroplastic group IIA intron splicing facilitator CRS1</fullName>
    </submittedName>
</protein>
<keyword evidence="4" id="KW-0507">mRNA processing</keyword>
<proteinExistence type="predicted"/>
<evidence type="ECO:0000256" key="3">
    <source>
        <dbReference type="ARBA" id="ARBA00022640"/>
    </source>
</evidence>
<evidence type="ECO:0000256" key="1">
    <source>
        <dbReference type="ARBA" id="ARBA00004229"/>
    </source>
</evidence>
<dbReference type="SMART" id="SM01103">
    <property type="entry name" value="CRS1_YhbY"/>
    <property type="match status" value="4"/>
</dbReference>
<feature type="domain" description="CRM" evidence="13">
    <location>
        <begin position="824"/>
        <end position="923"/>
    </location>
</feature>
<dbReference type="InterPro" id="IPR001890">
    <property type="entry name" value="RNA-binding_CRM"/>
</dbReference>
<comment type="subcellular location">
    <subcellularLocation>
        <location evidence="1">Plastid</location>
        <location evidence="1">Chloroplast</location>
    </subcellularLocation>
</comment>
<dbReference type="OrthoDB" id="551352at2759"/>
<dbReference type="FunFam" id="3.30.110.60:FF:000002">
    <property type="entry name" value="CRS2-associated factor 1, chloroplastic"/>
    <property type="match status" value="2"/>
</dbReference>
<evidence type="ECO:0000256" key="2">
    <source>
        <dbReference type="ARBA" id="ARBA00022528"/>
    </source>
</evidence>
<feature type="coiled-coil region" evidence="11">
    <location>
        <begin position="697"/>
        <end position="724"/>
    </location>
</feature>
<dbReference type="SUPFAM" id="SSF75471">
    <property type="entry name" value="YhbY-like"/>
    <property type="match status" value="4"/>
</dbReference>
<keyword evidence="8" id="KW-0508">mRNA splicing</keyword>
<dbReference type="PANTHER" id="PTHR31846">
    <property type="entry name" value="CRS1 / YHBY (CRM) DOMAIN-CONTAINING PROTEIN"/>
    <property type="match status" value="1"/>
</dbReference>
<evidence type="ECO:0000313" key="15">
    <source>
        <dbReference type="Proteomes" id="UP000030645"/>
    </source>
</evidence>
<evidence type="ECO:0000256" key="6">
    <source>
        <dbReference type="ARBA" id="ARBA00022884"/>
    </source>
</evidence>
<sequence>MLLPPSQLPTSPLPPKLLTHRSPPLFFFSSPFSTTPKPLKFTVRSSNADAQTLLPKSAIQRISEKLRSLGFTDENPSPEPERSSAGEIFVPLPHRLPKQRVGHTIDASWSSPENPVPEPGSGTAIKRFRELKTEVRRQRREERKESAANAREERERVPTLAELRLPPEELRRLRTLGIGLRKKVKVGKAGITEGIVNGIHERWRQSEVVKIECEDICRMNMKRTHDLLEKKTGGLVVWRSGSKIVLYRGIKYKYPYFFVGKDASHTATLPVPDVGDEEQNKTDTSSSIDGVETVAPTPGNKLVQPSLIQGVGLPNRVRFQLPGEAQLAEEADRLLDGLGPRFTDWWGYDPQPVDADLLRPIVHGYRRPFRLLPYGVLPKLTDDEMTTLRRLARPLPCHFALGRNRNLQGLASSVVKLWEKCEVAKIAIKRGVQNTNSEMMAEELKSLTGGTLLARDREFIVLYRGKDFLPSAVSSAIEERRKYVIQAKKLKTEHQTSVKTEQDQLGSVVCGASELREINGHKKRLPSEQRKPSVAETSVKGTSIKLSMALEKKAKAEQLLAELEKAESRQQPEIDKEGITKEERYMLRKIGLRMKPFLLLGRRGVFDGTIENMHLHWKYRELVKVISNEKSIEAVHQVAQTLEAESGGILVAVERESKGYAIIVYRGKNYERPASLRPQTLLTKRAAMKRSIEAQRRQSLKLHVLKLTKNIDDLKLQLVKDKQRNKMQPADESSNLVRDEVNGIQSAESLSLDAEVKSGSLSFPTTSHEEMSNGMNSSAAVGAQHDVSDEEEVESSAKSDKNGLEPSVPVIADKGLNEMPSRTIILSNRERLLLRKQALKMKKRPVLAVGRNNIVSGVAKAINAHFQKYPLAIVNVKGRAKGTSVQEVVFMLEQATGAVLVSQEPSKVILYRGWGAGESSDHSVKKNTTDARRKLESQPPAVSPELLDAIRTECGLQNQPKGDSTP</sequence>
<evidence type="ECO:0000256" key="4">
    <source>
        <dbReference type="ARBA" id="ARBA00022664"/>
    </source>
</evidence>